<evidence type="ECO:0000313" key="1">
    <source>
        <dbReference type="Proteomes" id="UP000095280"/>
    </source>
</evidence>
<reference evidence="2" key="1">
    <citation type="submission" date="2016-11" db="UniProtKB">
        <authorList>
            <consortium name="WormBaseParasite"/>
        </authorList>
    </citation>
    <scope>IDENTIFICATION</scope>
</reference>
<keyword evidence="1" id="KW-1185">Reference proteome</keyword>
<dbReference type="AlphaFoldDB" id="A0A1I8G312"/>
<protein>
    <submittedName>
        <fullName evidence="2">Uncharacterized protein</fullName>
    </submittedName>
</protein>
<accession>A0A1I8G312</accession>
<sequence>MIGRHIAFMSGPLVMAKSAATNICTQRRAKTEMIREPMQDFTDDLNARAADIEIWTSQADLDFGSEHCNSKSISSVYDNA</sequence>
<evidence type="ECO:0000313" key="2">
    <source>
        <dbReference type="WBParaSite" id="maker-uti_cns_0000632-snap-gene-0.4-mRNA-1"/>
    </source>
</evidence>
<dbReference type="Proteomes" id="UP000095280">
    <property type="component" value="Unplaced"/>
</dbReference>
<dbReference type="WBParaSite" id="maker-uti_cns_0000632-snap-gene-0.4-mRNA-1">
    <property type="protein sequence ID" value="maker-uti_cns_0000632-snap-gene-0.4-mRNA-1"/>
    <property type="gene ID" value="maker-uti_cns_0000632-snap-gene-0.4"/>
</dbReference>
<name>A0A1I8G312_9PLAT</name>
<proteinExistence type="predicted"/>
<organism evidence="1 2">
    <name type="scientific">Macrostomum lignano</name>
    <dbReference type="NCBI Taxonomy" id="282301"/>
    <lineage>
        <taxon>Eukaryota</taxon>
        <taxon>Metazoa</taxon>
        <taxon>Spiralia</taxon>
        <taxon>Lophotrochozoa</taxon>
        <taxon>Platyhelminthes</taxon>
        <taxon>Rhabditophora</taxon>
        <taxon>Macrostomorpha</taxon>
        <taxon>Macrostomida</taxon>
        <taxon>Macrostomidae</taxon>
        <taxon>Macrostomum</taxon>
    </lineage>
</organism>